<organism evidence="3 4">
    <name type="scientific">Erwinia psidii</name>
    <dbReference type="NCBI Taxonomy" id="69224"/>
    <lineage>
        <taxon>Bacteria</taxon>
        <taxon>Pseudomonadati</taxon>
        <taxon>Pseudomonadota</taxon>
        <taxon>Gammaproteobacteria</taxon>
        <taxon>Enterobacterales</taxon>
        <taxon>Erwiniaceae</taxon>
        <taxon>Erwinia</taxon>
    </lineage>
</organism>
<evidence type="ECO:0000313" key="3">
    <source>
        <dbReference type="EMBL" id="RQM37066.1"/>
    </source>
</evidence>
<keyword evidence="1" id="KW-1133">Transmembrane helix</keyword>
<keyword evidence="1" id="KW-0472">Membrane</keyword>
<dbReference type="Pfam" id="PF05134">
    <property type="entry name" value="T2SSL"/>
    <property type="match status" value="1"/>
</dbReference>
<feature type="transmembrane region" description="Helical" evidence="1">
    <location>
        <begin position="235"/>
        <end position="257"/>
    </location>
</feature>
<dbReference type="InterPro" id="IPR043129">
    <property type="entry name" value="ATPase_NBD"/>
</dbReference>
<dbReference type="AlphaFoldDB" id="A0A3N6SHN0"/>
<dbReference type="GO" id="GO:0009276">
    <property type="term" value="C:Gram-negative-bacterium-type cell wall"/>
    <property type="evidence" value="ECO:0007669"/>
    <property type="project" value="InterPro"/>
</dbReference>
<evidence type="ECO:0000313" key="4">
    <source>
        <dbReference type="Proteomes" id="UP000279457"/>
    </source>
</evidence>
<keyword evidence="4" id="KW-1185">Reference proteome</keyword>
<dbReference type="OrthoDB" id="7011844at2"/>
<dbReference type="Gene3D" id="3.30.420.370">
    <property type="match status" value="1"/>
</dbReference>
<evidence type="ECO:0000256" key="1">
    <source>
        <dbReference type="SAM" id="Phobius"/>
    </source>
</evidence>
<dbReference type="RefSeq" id="WP_124234185.1">
    <property type="nucleotide sequence ID" value="NZ_RHHM01000014.1"/>
</dbReference>
<sequence length="386" mass="42967">MRKHNCQGSLVIRAGHDTATPFNWAFFSGGDHYSEGVLSADNPLPTRSENDRTVLLLPASRVLFCRIMPEHQTKRQSVQSLLWQIESELFTEAESLHGVILLQDEEGHYHIAAVDREWLGSLLADLKQMGVTVDAVHPDVMALPCGTAVKLNEEWLVRYDTTAGLCVPDNNLSVLWRTINVESPVHCLSSPLPDIDGWQAEPERSAMALMVTGAPDTPGLLSGEFQSELAVSKTVGFKSLVITSLLSLFLLITLPLFEGLYQQYQARKLNTTAHQLIRSYYPGVPDNIVPKVWLERKLHNRQTPSVTLGLHTMLQENYDFLQSISCGRVEGFFWDSQQQKLVLNIVDAPDDLLDVVNAHSAAGMIISAKPDVEKNVTDVSMTRITQ</sequence>
<proteinExistence type="predicted"/>
<name>A0A3N6SHN0_9GAMM</name>
<dbReference type="Gene3D" id="3.30.420.380">
    <property type="match status" value="1"/>
</dbReference>
<dbReference type="NCBIfam" id="TIGR01709">
    <property type="entry name" value="typeII_sec_gspL"/>
    <property type="match status" value="1"/>
</dbReference>
<reference evidence="3 4" key="1">
    <citation type="submission" date="2018-10" db="EMBL/GenBank/DDBJ databases">
        <title>Draft genome sequence for the type isolate of Erwinia psidii, agent causal of bacterial blight in guava (Psidium guajava) and wilt and die-back of Eucalyptus spp.</title>
        <authorList>
            <person name="Hermenegildo P.S."/>
            <person name="Santos S.A."/>
            <person name="Guimaraes L.M.S."/>
            <person name="Vidigal P.M.P."/>
            <person name="Pereira I.C."/>
            <person name="Badel J.L."/>
            <person name="Alfenas-Zerbini P."/>
            <person name="Ferreira M.A.S.V."/>
            <person name="Alfenas A.C."/>
        </authorList>
    </citation>
    <scope>NUCLEOTIDE SEQUENCE [LARGE SCALE GENOMIC DNA]</scope>
    <source>
        <strain evidence="3 4">IBSBF 435</strain>
    </source>
</reference>
<gene>
    <name evidence="3" type="ORF">EB241_16780</name>
</gene>
<evidence type="ECO:0000259" key="2">
    <source>
        <dbReference type="Pfam" id="PF05134"/>
    </source>
</evidence>
<dbReference type="InterPro" id="IPR024230">
    <property type="entry name" value="GspL_cyto_dom"/>
</dbReference>
<dbReference type="EMBL" id="RHHM01000014">
    <property type="protein sequence ID" value="RQM37066.1"/>
    <property type="molecule type" value="Genomic_DNA"/>
</dbReference>
<feature type="domain" description="GspL cytoplasmic actin-ATPase-like" evidence="2">
    <location>
        <begin position="10"/>
        <end position="226"/>
    </location>
</feature>
<dbReference type="Proteomes" id="UP000279457">
    <property type="component" value="Unassembled WGS sequence"/>
</dbReference>
<dbReference type="CDD" id="cd24017">
    <property type="entry name" value="ASKHA_T2SSL_N"/>
    <property type="match status" value="1"/>
</dbReference>
<dbReference type="GO" id="GO:0015628">
    <property type="term" value="P:protein secretion by the type II secretion system"/>
    <property type="evidence" value="ECO:0007669"/>
    <property type="project" value="InterPro"/>
</dbReference>
<accession>A0A3N6SHN0</accession>
<protein>
    <recommendedName>
        <fullName evidence="2">GspL cytoplasmic actin-ATPase-like domain-containing protein</fullName>
    </recommendedName>
</protein>
<dbReference type="SUPFAM" id="SSF53067">
    <property type="entry name" value="Actin-like ATPase domain"/>
    <property type="match status" value="2"/>
</dbReference>
<dbReference type="InterPro" id="IPR007812">
    <property type="entry name" value="T2SS_protein-GspL"/>
</dbReference>
<keyword evidence="1" id="KW-0812">Transmembrane</keyword>
<dbReference type="GO" id="GO:0015627">
    <property type="term" value="C:type II protein secretion system complex"/>
    <property type="evidence" value="ECO:0007669"/>
    <property type="project" value="InterPro"/>
</dbReference>
<comment type="caution">
    <text evidence="3">The sequence shown here is derived from an EMBL/GenBank/DDBJ whole genome shotgun (WGS) entry which is preliminary data.</text>
</comment>